<reference evidence="2" key="1">
    <citation type="submission" date="2014-11" db="EMBL/GenBank/DDBJ databases">
        <authorList>
            <person name="Otto D Thomas"/>
            <person name="Naeem Raeece"/>
        </authorList>
    </citation>
    <scope>NUCLEOTIDE SEQUENCE</scope>
</reference>
<feature type="compositionally biased region" description="Gly residues" evidence="1">
    <location>
        <begin position="188"/>
        <end position="199"/>
    </location>
</feature>
<dbReference type="EMBL" id="CDMZ01002331">
    <property type="protein sequence ID" value="CEM41889.1"/>
    <property type="molecule type" value="Genomic_DNA"/>
</dbReference>
<feature type="compositionally biased region" description="Basic and acidic residues" evidence="1">
    <location>
        <begin position="146"/>
        <end position="163"/>
    </location>
</feature>
<evidence type="ECO:0000256" key="1">
    <source>
        <dbReference type="SAM" id="MobiDB-lite"/>
    </source>
</evidence>
<name>A0A0G4HD05_9ALVE</name>
<proteinExistence type="predicted"/>
<feature type="region of interest" description="Disordered" evidence="1">
    <location>
        <begin position="81"/>
        <end position="254"/>
    </location>
</feature>
<feature type="compositionally biased region" description="Gly residues" evidence="1">
    <location>
        <begin position="127"/>
        <end position="139"/>
    </location>
</feature>
<sequence length="254" mass="26634">MYVVLNMFISIIEDAFFTEKAEIELDELEFTEAEEAAVQAEDGSGMQWRDGHHDAADAMEGGGYALYGWLTRMVSLGVEKGGGWAGEGRRGGSGDSGRLRGKEGKDSLEGKDLQRPLLCDIEEASGVSGGADGEGGGGAQLELQEEQVKSEEEKERESGDKRRQGGGGEEAFETPSRPAQGFRDDFSGEGGDGRGGVGKGSKTEGGEEGGGKEEEKKANEEGRGRGGEDGGGERGDKGEETRMGGGTKIKKGEA</sequence>
<feature type="compositionally biased region" description="Basic and acidic residues" evidence="1">
    <location>
        <begin position="87"/>
        <end position="114"/>
    </location>
</feature>
<feature type="compositionally biased region" description="Basic and acidic residues" evidence="1">
    <location>
        <begin position="201"/>
        <end position="242"/>
    </location>
</feature>
<gene>
    <name evidence="2" type="ORF">Cvel_26341</name>
</gene>
<protein>
    <submittedName>
        <fullName evidence="2">Uncharacterized protein</fullName>
    </submittedName>
</protein>
<dbReference type="AlphaFoldDB" id="A0A0G4HD05"/>
<accession>A0A0G4HD05</accession>
<organism evidence="2">
    <name type="scientific">Chromera velia CCMP2878</name>
    <dbReference type="NCBI Taxonomy" id="1169474"/>
    <lineage>
        <taxon>Eukaryota</taxon>
        <taxon>Sar</taxon>
        <taxon>Alveolata</taxon>
        <taxon>Colpodellida</taxon>
        <taxon>Chromeraceae</taxon>
        <taxon>Chromera</taxon>
    </lineage>
</organism>
<dbReference type="VEuPathDB" id="CryptoDB:Cvel_26341"/>
<evidence type="ECO:0000313" key="2">
    <source>
        <dbReference type="EMBL" id="CEM41889.1"/>
    </source>
</evidence>